<evidence type="ECO:0000313" key="8">
    <source>
        <dbReference type="Proteomes" id="UP000198287"/>
    </source>
</evidence>
<dbReference type="InterPro" id="IPR002469">
    <property type="entry name" value="Peptidase_S9B_N"/>
</dbReference>
<dbReference type="GO" id="GO:0008236">
    <property type="term" value="F:serine-type peptidase activity"/>
    <property type="evidence" value="ECO:0007669"/>
    <property type="project" value="InterPro"/>
</dbReference>
<dbReference type="AlphaFoldDB" id="A0A226ELG8"/>
<comment type="similarity">
    <text evidence="1">Belongs to the peptidase S9B family. DPPIV subfamily.</text>
</comment>
<evidence type="ECO:0000313" key="7">
    <source>
        <dbReference type="EMBL" id="OXA57844.1"/>
    </source>
</evidence>
<dbReference type="OMA" id="FYLIHGT"/>
<dbReference type="OrthoDB" id="16520at2759"/>
<evidence type="ECO:0000256" key="2">
    <source>
        <dbReference type="ARBA" id="ARBA00023180"/>
    </source>
</evidence>
<dbReference type="Gene3D" id="2.140.10.30">
    <property type="entry name" value="Dipeptidylpeptidase IV, N-terminal domain"/>
    <property type="match status" value="1"/>
</dbReference>
<dbReference type="SUPFAM" id="SSF53474">
    <property type="entry name" value="alpha/beta-Hydrolases"/>
    <property type="match status" value="1"/>
</dbReference>
<keyword evidence="8" id="KW-1185">Reference proteome</keyword>
<comment type="caution">
    <text evidence="7">The sequence shown here is derived from an EMBL/GenBank/DDBJ whole genome shotgun (WGS) entry which is preliminary data.</text>
</comment>
<evidence type="ECO:0000256" key="4">
    <source>
        <dbReference type="SAM" id="SignalP"/>
    </source>
</evidence>
<dbReference type="Pfam" id="PF00326">
    <property type="entry name" value="Peptidase_S9"/>
    <property type="match status" value="1"/>
</dbReference>
<gene>
    <name evidence="7" type="ORF">Fcan01_07691</name>
</gene>
<feature type="domain" description="Peptidase S9 prolyl oligopeptidase catalytic" evidence="5">
    <location>
        <begin position="573"/>
        <end position="775"/>
    </location>
</feature>
<feature type="signal peptide" evidence="4">
    <location>
        <begin position="1"/>
        <end position="22"/>
    </location>
</feature>
<evidence type="ECO:0000256" key="1">
    <source>
        <dbReference type="ARBA" id="ARBA00010036"/>
    </source>
</evidence>
<dbReference type="Gene3D" id="3.40.50.1820">
    <property type="entry name" value="alpha/beta hydrolase"/>
    <property type="match status" value="1"/>
</dbReference>
<dbReference type="GO" id="GO:0006508">
    <property type="term" value="P:proteolysis"/>
    <property type="evidence" value="ECO:0007669"/>
    <property type="project" value="InterPro"/>
</dbReference>
<dbReference type="InterPro" id="IPR050278">
    <property type="entry name" value="Serine_Prot_S9B/DPPIV"/>
</dbReference>
<evidence type="ECO:0000259" key="5">
    <source>
        <dbReference type="Pfam" id="PF00326"/>
    </source>
</evidence>
<dbReference type="PANTHER" id="PTHR11731:SF154">
    <property type="entry name" value="VENOM DIPEPTIDYL PEPTIDASE 4-LIKE PROTEIN"/>
    <property type="match status" value="1"/>
</dbReference>
<sequence length="816" mass="92135">MYIFNLPISVTLLLIVILVAESALPPKSRESFKQEKSPVRLDDVLRNTLGASGFGGLWIPGSNDTLRVISGSDVWEYNVAQKSNRTVVERTVFEERFGNQGLGLSFSADNEYILVEHSRRSLWRHSYLAKYDIYHISSGDFTILQPKGFETKPQEELQLVKWSPTLHSLVFIYMNNIYYKSSHGQSDTSEQITSDGNDAVFNGISDWVYEEEMFGSPVALWFSTDSSNLAFVKFNDSQVEFYQWPLYGEPGVRETAYPAYEPLRYPKAGRDNPVVSLHIVKLNNPTSHTQIVYPVDQDKSLQYYIAAVTFATPNNLILQTMNRHQSQSVWNYCNCQDSRCVEIYNYSQKNGWIDAHTPTISSNGSIFLTIQPVAQGSGATGKSYNHIVAVSTSNRNNHVRTVSSGEFNVDSILGWDEANNKIYFVGSGMHANASERHVYSVNAEGANSSPVCISCALKTEENENCRSHSFSFSANYQLYQHSCRGPGVPEITTKWRSNDSVAHIWMTNSALRERLETKLLPTTKDVEVDIADGLFKAKVRLYLPPNFDESKKYPLLIDVYAGPDSQKISEDFKVDWGTYLASSQGIIYGSIDARGSGRQSTDLKFAVYRNLGSVEVEDQIFVTKHLVNTLSYIDANKTAIWGWSYGGYVTAMVLGKDYENIFKCGVSVAPVSSWLYYDTIYTERYMGLPTDDDNWLGYNSSSVMNNLGNIKTKQFLLIHGNADDNVHYQHSMMLARAMEQADIMFNQLSYPEENHGINGPGMRRHLYHSIEKFLNSRECFGNRSPDSKSHGSTFRLDSFSLLFTSVSVIFSCYKKL</sequence>
<dbReference type="GO" id="GO:0005886">
    <property type="term" value="C:plasma membrane"/>
    <property type="evidence" value="ECO:0007669"/>
    <property type="project" value="TreeGrafter"/>
</dbReference>
<evidence type="ECO:0000259" key="6">
    <source>
        <dbReference type="Pfam" id="PF00930"/>
    </source>
</evidence>
<keyword evidence="2" id="KW-0325">Glycoprotein</keyword>
<accession>A0A226ELG8</accession>
<evidence type="ECO:0000256" key="3">
    <source>
        <dbReference type="ARBA" id="ARBA00072929"/>
    </source>
</evidence>
<keyword evidence="4" id="KW-0732">Signal</keyword>
<feature type="chain" id="PRO_5012917603" description="Venom dipeptidyl peptidase 4" evidence="4">
    <location>
        <begin position="23"/>
        <end position="816"/>
    </location>
</feature>
<dbReference type="Pfam" id="PF00930">
    <property type="entry name" value="DPPIV_N"/>
    <property type="match status" value="1"/>
</dbReference>
<dbReference type="Proteomes" id="UP000198287">
    <property type="component" value="Unassembled WGS sequence"/>
</dbReference>
<organism evidence="7 8">
    <name type="scientific">Folsomia candida</name>
    <name type="common">Springtail</name>
    <dbReference type="NCBI Taxonomy" id="158441"/>
    <lineage>
        <taxon>Eukaryota</taxon>
        <taxon>Metazoa</taxon>
        <taxon>Ecdysozoa</taxon>
        <taxon>Arthropoda</taxon>
        <taxon>Hexapoda</taxon>
        <taxon>Collembola</taxon>
        <taxon>Entomobryomorpha</taxon>
        <taxon>Isotomoidea</taxon>
        <taxon>Isotomidae</taxon>
        <taxon>Proisotominae</taxon>
        <taxon>Folsomia</taxon>
    </lineage>
</organism>
<dbReference type="FunFam" id="3.40.50.1820:FF:000003">
    <property type="entry name" value="Dipeptidyl peptidase 4"/>
    <property type="match status" value="1"/>
</dbReference>
<dbReference type="GO" id="GO:0008239">
    <property type="term" value="F:dipeptidyl-peptidase activity"/>
    <property type="evidence" value="ECO:0007669"/>
    <property type="project" value="TreeGrafter"/>
</dbReference>
<dbReference type="EMBL" id="LNIX01000003">
    <property type="protein sequence ID" value="OXA57844.1"/>
    <property type="molecule type" value="Genomic_DNA"/>
</dbReference>
<reference evidence="7 8" key="1">
    <citation type="submission" date="2015-12" db="EMBL/GenBank/DDBJ databases">
        <title>The genome of Folsomia candida.</title>
        <authorList>
            <person name="Faddeeva A."/>
            <person name="Derks M.F."/>
            <person name="Anvar Y."/>
            <person name="Smit S."/>
            <person name="Van Straalen N."/>
            <person name="Roelofs D."/>
        </authorList>
    </citation>
    <scope>NUCLEOTIDE SEQUENCE [LARGE SCALE GENOMIC DNA]</scope>
    <source>
        <strain evidence="7 8">VU population</strain>
        <tissue evidence="7">Whole body</tissue>
    </source>
</reference>
<dbReference type="InterPro" id="IPR001375">
    <property type="entry name" value="Peptidase_S9_cat"/>
</dbReference>
<dbReference type="InterPro" id="IPR029058">
    <property type="entry name" value="AB_hydrolase_fold"/>
</dbReference>
<proteinExistence type="inferred from homology"/>
<name>A0A226ELG8_FOLCA</name>
<dbReference type="SUPFAM" id="SSF82171">
    <property type="entry name" value="DPP6 N-terminal domain-like"/>
    <property type="match status" value="1"/>
</dbReference>
<protein>
    <recommendedName>
        <fullName evidence="3">Venom dipeptidyl peptidase 4</fullName>
    </recommendedName>
</protein>
<dbReference type="PANTHER" id="PTHR11731">
    <property type="entry name" value="PROTEASE FAMILY S9B,C DIPEPTIDYL-PEPTIDASE IV-RELATED"/>
    <property type="match status" value="1"/>
</dbReference>
<feature type="domain" description="Dipeptidylpeptidase IV N-terminal" evidence="6">
    <location>
        <begin position="107"/>
        <end position="489"/>
    </location>
</feature>